<dbReference type="PROSITE" id="PS51318">
    <property type="entry name" value="TAT"/>
    <property type="match status" value="1"/>
</dbReference>
<dbReference type="InterPro" id="IPR006311">
    <property type="entry name" value="TAT_signal"/>
</dbReference>
<evidence type="ECO:0000256" key="1">
    <source>
        <dbReference type="SAM" id="MobiDB-lite"/>
    </source>
</evidence>
<protein>
    <submittedName>
        <fullName evidence="2">Unannotated protein</fullName>
    </submittedName>
</protein>
<organism evidence="2">
    <name type="scientific">freshwater metagenome</name>
    <dbReference type="NCBI Taxonomy" id="449393"/>
    <lineage>
        <taxon>unclassified sequences</taxon>
        <taxon>metagenomes</taxon>
        <taxon>ecological metagenomes</taxon>
    </lineage>
</organism>
<evidence type="ECO:0000313" key="2">
    <source>
        <dbReference type="EMBL" id="CAB4636192.1"/>
    </source>
</evidence>
<reference evidence="2" key="1">
    <citation type="submission" date="2020-05" db="EMBL/GenBank/DDBJ databases">
        <authorList>
            <person name="Chiriac C."/>
            <person name="Salcher M."/>
            <person name="Ghai R."/>
            <person name="Kavagutti S V."/>
        </authorList>
    </citation>
    <scope>NUCLEOTIDE SEQUENCE</scope>
</reference>
<feature type="region of interest" description="Disordered" evidence="1">
    <location>
        <begin position="25"/>
        <end position="68"/>
    </location>
</feature>
<sequence>MSDSDLADEVRRLRAELDEVKQLLRESGRGLSRSAGPAFAAIDADDGTVRSDPESDPESDSDAGSVSRRHALHTAGVIVAGALAGGIATVATAGPAAAASGVFDGAPAVSATSASGTAVYAQAGGNGNALTARAPSSDAVNANSTTGWGIYSFGGTAGGQFQGRYGVIVNGTDTDIGINPSGNPPPSINRRNEAGSIKLDSSCVLWLCVETGTPGVWQQIGGLGVAGAYHAVTPSRVYDSRLSTYPLNGVLSSGQNRTISVANSYNTNGVLVTSNFVPAGATAVFANVTVVDTVGAGYLAVNPGGTTAVSASTINWSANGQILANGISLTLNSSRQITVVNGSGGSTNFIIDITGYWL</sequence>
<dbReference type="EMBL" id="CAEZVK010000112">
    <property type="protein sequence ID" value="CAB4636192.1"/>
    <property type="molecule type" value="Genomic_DNA"/>
</dbReference>
<name>A0A6J6JGA4_9ZZZZ</name>
<proteinExistence type="predicted"/>
<dbReference type="AlphaFoldDB" id="A0A6J6JGA4"/>
<accession>A0A6J6JGA4</accession>
<gene>
    <name evidence="2" type="ORF">UFOPK2000_01033</name>
</gene>